<sequence>MYKKILVAALAASALISGCSSTGDGGSGAAKPLSDYFFVRGDFNGWNADPKHKVQPTDKDSVYMATVSLSAGDTLGFKFADDLWSSGSNCGYNKSEDETIVLGKPVQVNCNSSYSNFVIKVEKTGAYNFYIDDSKKPREVWVELAK</sequence>
<evidence type="ECO:0000256" key="1">
    <source>
        <dbReference type="SAM" id="SignalP"/>
    </source>
</evidence>
<evidence type="ECO:0000313" key="2">
    <source>
        <dbReference type="EMBL" id="GGA77843.1"/>
    </source>
</evidence>
<dbReference type="AlphaFoldDB" id="A0A8J2U5B8"/>
<feature type="chain" id="PRO_5035308849" description="Pullulanase" evidence="1">
    <location>
        <begin position="23"/>
        <end position="146"/>
    </location>
</feature>
<keyword evidence="1" id="KW-0732">Signal</keyword>
<dbReference type="RefSeq" id="WP_087505542.1">
    <property type="nucleotide sequence ID" value="NZ_BMDX01000008.1"/>
</dbReference>
<dbReference type="OrthoDB" id="6196650at2"/>
<reference evidence="3" key="1">
    <citation type="journal article" date="2019" name="Int. J. Syst. Evol. Microbiol.">
        <title>The Global Catalogue of Microorganisms (GCM) 10K type strain sequencing project: providing services to taxonomists for standard genome sequencing and annotation.</title>
        <authorList>
            <consortium name="The Broad Institute Genomics Platform"/>
            <consortium name="The Broad Institute Genome Sequencing Center for Infectious Disease"/>
            <person name="Wu L."/>
            <person name="Ma J."/>
        </authorList>
    </citation>
    <scope>NUCLEOTIDE SEQUENCE [LARGE SCALE GENOMIC DNA]</scope>
    <source>
        <strain evidence="3">CGMCC 1.10130</strain>
    </source>
</reference>
<proteinExistence type="predicted"/>
<accession>A0A8J2U5B8</accession>
<gene>
    <name evidence="2" type="ORF">GCM10011369_19710</name>
</gene>
<name>A0A8J2U5B8_9GAMM</name>
<protein>
    <recommendedName>
        <fullName evidence="4">Pullulanase</fullName>
    </recommendedName>
</protein>
<dbReference type="Proteomes" id="UP000619743">
    <property type="component" value="Unassembled WGS sequence"/>
</dbReference>
<evidence type="ECO:0000313" key="3">
    <source>
        <dbReference type="Proteomes" id="UP000619743"/>
    </source>
</evidence>
<dbReference type="EMBL" id="BMDX01000008">
    <property type="protein sequence ID" value="GGA77843.1"/>
    <property type="molecule type" value="Genomic_DNA"/>
</dbReference>
<dbReference type="PROSITE" id="PS51257">
    <property type="entry name" value="PROKAR_LIPOPROTEIN"/>
    <property type="match status" value="1"/>
</dbReference>
<comment type="caution">
    <text evidence="2">The sequence shown here is derived from an EMBL/GenBank/DDBJ whole genome shotgun (WGS) entry which is preliminary data.</text>
</comment>
<organism evidence="2 3">
    <name type="scientific">Neiella marina</name>
    <dbReference type="NCBI Taxonomy" id="508461"/>
    <lineage>
        <taxon>Bacteria</taxon>
        <taxon>Pseudomonadati</taxon>
        <taxon>Pseudomonadota</taxon>
        <taxon>Gammaproteobacteria</taxon>
        <taxon>Alteromonadales</taxon>
        <taxon>Echinimonadaceae</taxon>
        <taxon>Neiella</taxon>
    </lineage>
</organism>
<feature type="signal peptide" evidence="1">
    <location>
        <begin position="1"/>
        <end position="22"/>
    </location>
</feature>
<keyword evidence="3" id="KW-1185">Reference proteome</keyword>
<evidence type="ECO:0008006" key="4">
    <source>
        <dbReference type="Google" id="ProtNLM"/>
    </source>
</evidence>
<dbReference type="Gene3D" id="2.60.40.3620">
    <property type="match status" value="1"/>
</dbReference>